<proteinExistence type="predicted"/>
<dbReference type="Proteomes" id="UP000772434">
    <property type="component" value="Unassembled WGS sequence"/>
</dbReference>
<reference evidence="2" key="1">
    <citation type="submission" date="2020-11" db="EMBL/GenBank/DDBJ databases">
        <authorList>
            <consortium name="DOE Joint Genome Institute"/>
            <person name="Ahrendt S."/>
            <person name="Riley R."/>
            <person name="Andreopoulos W."/>
            <person name="Labutti K."/>
            <person name="Pangilinan J."/>
            <person name="Ruiz-Duenas F.J."/>
            <person name="Barrasa J.M."/>
            <person name="Sanchez-Garcia M."/>
            <person name="Camarero S."/>
            <person name="Miyauchi S."/>
            <person name="Serrano A."/>
            <person name="Linde D."/>
            <person name="Babiker R."/>
            <person name="Drula E."/>
            <person name="Ayuso-Fernandez I."/>
            <person name="Pacheco R."/>
            <person name="Padilla G."/>
            <person name="Ferreira P."/>
            <person name="Barriuso J."/>
            <person name="Kellner H."/>
            <person name="Castanera R."/>
            <person name="Alfaro M."/>
            <person name="Ramirez L."/>
            <person name="Pisabarro A.G."/>
            <person name="Kuo A."/>
            <person name="Tritt A."/>
            <person name="Lipzen A."/>
            <person name="He G."/>
            <person name="Yan M."/>
            <person name="Ng V."/>
            <person name="Cullen D."/>
            <person name="Martin F."/>
            <person name="Rosso M.-N."/>
            <person name="Henrissat B."/>
            <person name="Hibbett D."/>
            <person name="Martinez A.T."/>
            <person name="Grigoriev I.V."/>
        </authorList>
    </citation>
    <scope>NUCLEOTIDE SEQUENCE</scope>
    <source>
        <strain evidence="2">AH 40177</strain>
    </source>
</reference>
<comment type="caution">
    <text evidence="2">The sequence shown here is derived from an EMBL/GenBank/DDBJ whole genome shotgun (WGS) entry which is preliminary data.</text>
</comment>
<name>A0A9P5PH50_9AGAR</name>
<gene>
    <name evidence="2" type="ORF">BDP27DRAFT_1482096</name>
</gene>
<protein>
    <submittedName>
        <fullName evidence="2">Uncharacterized protein</fullName>
    </submittedName>
</protein>
<sequence>MSRLLAHAYAVNGIRACKIGMGCDPLEMRTSKTRFVDIFVFRNIFGRAQNEQVVKEFSYPNTQALNVQTFTTFTCDLSKVVLLDANPDHVFTHQAIRKIMASMYTSRLPLVLRLAIKIYKPADPSTGAPKKNILVGPETPLHLPRTKTQRIPTAIPPRASPNRQKDKDYIPSELAETQTGGDPAHAPSTSREAFEEATRNPEAAVEIPAPPPPHLGMGLMSGLTWFMAPVLSRADGSGASEWGVRKGRNKEMS</sequence>
<organism evidence="2 3">
    <name type="scientific">Rhodocollybia butyracea</name>
    <dbReference type="NCBI Taxonomy" id="206335"/>
    <lineage>
        <taxon>Eukaryota</taxon>
        <taxon>Fungi</taxon>
        <taxon>Dikarya</taxon>
        <taxon>Basidiomycota</taxon>
        <taxon>Agaricomycotina</taxon>
        <taxon>Agaricomycetes</taxon>
        <taxon>Agaricomycetidae</taxon>
        <taxon>Agaricales</taxon>
        <taxon>Marasmiineae</taxon>
        <taxon>Omphalotaceae</taxon>
        <taxon>Rhodocollybia</taxon>
    </lineage>
</organism>
<dbReference type="EMBL" id="JADNRY010000168">
    <property type="protein sequence ID" value="KAF9062577.1"/>
    <property type="molecule type" value="Genomic_DNA"/>
</dbReference>
<evidence type="ECO:0000313" key="2">
    <source>
        <dbReference type="EMBL" id="KAF9062577.1"/>
    </source>
</evidence>
<keyword evidence="3" id="KW-1185">Reference proteome</keyword>
<dbReference type="OrthoDB" id="287041at2759"/>
<accession>A0A9P5PH50</accession>
<evidence type="ECO:0000313" key="3">
    <source>
        <dbReference type="Proteomes" id="UP000772434"/>
    </source>
</evidence>
<feature type="region of interest" description="Disordered" evidence="1">
    <location>
        <begin position="127"/>
        <end position="205"/>
    </location>
</feature>
<dbReference type="AlphaFoldDB" id="A0A9P5PH50"/>
<evidence type="ECO:0000256" key="1">
    <source>
        <dbReference type="SAM" id="MobiDB-lite"/>
    </source>
</evidence>